<dbReference type="AlphaFoldDB" id="A0A366H0U0"/>
<feature type="compositionally biased region" description="Basic and acidic residues" evidence="1">
    <location>
        <begin position="613"/>
        <end position="644"/>
    </location>
</feature>
<dbReference type="Proteomes" id="UP000253628">
    <property type="component" value="Unassembled WGS sequence"/>
</dbReference>
<evidence type="ECO:0000313" key="2">
    <source>
        <dbReference type="EMBL" id="RBP35469.1"/>
    </source>
</evidence>
<sequence>MQVGTALEAPEGYVALEPGLTYYFLRSNRVTGLAQIVLFTFCGRWLAHLRSMPRAEFEEALINGLIVAVASPQGPPPFLAGAKGRNLRSHDLQRVNAKKLHVERKEERILKIAPLIKDIDSILSAANPEKELNRYAHTRGFNAQRMRFWFFSYACFGADSDVLFPHYFNCGRWNRLDRTAGVKWGRKSKSRGTLSGSRLSHEDIAKIVSSYLRHRAPGRPLTVIYALAMHKDFNAAVHIDEQIGQKRLVSTDGKPLPTYDQYRYQLRKALGVEAIQTARWGATRYRRTKAAHQGTFTESVSNLLERVEADAYYCEDRPLSYQGNGSLRPLVVTRLTDSTSGMRLGIGFAFGKEDSQSYHSALFCAAIPKKKFCQLFDIVISEADWPSQGLPLHYITDRGPGVKRERNHDARDGEGLIIRELTPSGQGQSKALVESAQRRTTKLEGPTRAPQSTLTVIEMVVREIHRLLAENQTSDVSSRLTPEMIQHDTFPSPNGVWNFLDSRARNDSHHVSFDDAVRRFLVDTEVSINRSGVWLKGQRYDSSALRQNGILDRASSVGAQRLRAYVFPFSVRYIWVEVAHEIIEVEAELGLNDDKAQLVRTAETLTEEYEKRKQLGRERKQDKHATTVEHLGRFGARTGKDWHPKPSARPVPRTSPAAIREEEKEIERLLKGKEG</sequence>
<dbReference type="EMBL" id="QNRQ01000017">
    <property type="protein sequence ID" value="RBP35469.1"/>
    <property type="molecule type" value="Genomic_DNA"/>
</dbReference>
<proteinExistence type="predicted"/>
<gene>
    <name evidence="2" type="ORF">DFR37_11773</name>
</gene>
<organism evidence="2 3">
    <name type="scientific">Eoetvoesiella caeni</name>
    <dbReference type="NCBI Taxonomy" id="645616"/>
    <lineage>
        <taxon>Bacteria</taxon>
        <taxon>Pseudomonadati</taxon>
        <taxon>Pseudomonadota</taxon>
        <taxon>Betaproteobacteria</taxon>
        <taxon>Burkholderiales</taxon>
        <taxon>Alcaligenaceae</taxon>
        <taxon>Eoetvoesiella</taxon>
    </lineage>
</organism>
<dbReference type="OrthoDB" id="501284at2"/>
<evidence type="ECO:0000313" key="3">
    <source>
        <dbReference type="Proteomes" id="UP000253628"/>
    </source>
</evidence>
<dbReference type="RefSeq" id="WP_113935048.1">
    <property type="nucleotide sequence ID" value="NZ_JACCEU010000013.1"/>
</dbReference>
<accession>A0A366H0U0</accession>
<evidence type="ECO:0008006" key="4">
    <source>
        <dbReference type="Google" id="ProtNLM"/>
    </source>
</evidence>
<protein>
    <recommendedName>
        <fullName evidence="4">Transposase</fullName>
    </recommendedName>
</protein>
<reference evidence="2 3" key="1">
    <citation type="submission" date="2018-06" db="EMBL/GenBank/DDBJ databases">
        <title>Genomic Encyclopedia of Type Strains, Phase IV (KMG-IV): sequencing the most valuable type-strain genomes for metagenomic binning, comparative biology and taxonomic classification.</title>
        <authorList>
            <person name="Goeker M."/>
        </authorList>
    </citation>
    <scope>NUCLEOTIDE SEQUENCE [LARGE SCALE GENOMIC DNA]</scope>
    <source>
        <strain evidence="2 3">DSM 25520</strain>
    </source>
</reference>
<keyword evidence="3" id="KW-1185">Reference proteome</keyword>
<feature type="region of interest" description="Disordered" evidence="1">
    <location>
        <begin position="613"/>
        <end position="662"/>
    </location>
</feature>
<name>A0A366H0U0_9BURK</name>
<comment type="caution">
    <text evidence="2">The sequence shown here is derived from an EMBL/GenBank/DDBJ whole genome shotgun (WGS) entry which is preliminary data.</text>
</comment>
<evidence type="ECO:0000256" key="1">
    <source>
        <dbReference type="SAM" id="MobiDB-lite"/>
    </source>
</evidence>